<evidence type="ECO:0000256" key="3">
    <source>
        <dbReference type="ARBA" id="ARBA00023274"/>
    </source>
</evidence>
<name>A0A7S3MQH1_9SPIT</name>
<dbReference type="CDD" id="cd06090">
    <property type="entry name" value="KOW_RPL27"/>
    <property type="match status" value="1"/>
</dbReference>
<dbReference type="InterPro" id="IPR001141">
    <property type="entry name" value="Ribosomal_eL27"/>
</dbReference>
<dbReference type="EMBL" id="HBIE01032268">
    <property type="protein sequence ID" value="CAE0314865.1"/>
    <property type="molecule type" value="Transcribed_RNA"/>
</dbReference>
<dbReference type="GO" id="GO:1990904">
    <property type="term" value="C:ribonucleoprotein complex"/>
    <property type="evidence" value="ECO:0007669"/>
    <property type="project" value="UniProtKB-KW"/>
</dbReference>
<dbReference type="InterPro" id="IPR041991">
    <property type="entry name" value="Ribosomal_eL27_KOW"/>
</dbReference>
<dbReference type="InterPro" id="IPR008991">
    <property type="entry name" value="Translation_prot_SH3-like_sf"/>
</dbReference>
<evidence type="ECO:0008006" key="5">
    <source>
        <dbReference type="Google" id="ProtNLM"/>
    </source>
</evidence>
<dbReference type="PANTHER" id="PTHR10497">
    <property type="entry name" value="60S RIBOSOMAL PROTEIN L27"/>
    <property type="match status" value="1"/>
</dbReference>
<organism evidence="4">
    <name type="scientific">Favella ehrenbergii</name>
    <dbReference type="NCBI Taxonomy" id="182087"/>
    <lineage>
        <taxon>Eukaryota</taxon>
        <taxon>Sar</taxon>
        <taxon>Alveolata</taxon>
        <taxon>Ciliophora</taxon>
        <taxon>Intramacronucleata</taxon>
        <taxon>Spirotrichea</taxon>
        <taxon>Choreotrichia</taxon>
        <taxon>Tintinnida</taxon>
        <taxon>Xystonellidae</taxon>
        <taxon>Favella</taxon>
    </lineage>
</organism>
<evidence type="ECO:0000313" key="4">
    <source>
        <dbReference type="EMBL" id="CAE0314865.1"/>
    </source>
</evidence>
<evidence type="ECO:0000256" key="1">
    <source>
        <dbReference type="ARBA" id="ARBA00009124"/>
    </source>
</evidence>
<dbReference type="Gene3D" id="2.30.30.770">
    <property type="match status" value="1"/>
</dbReference>
<dbReference type="InterPro" id="IPR038655">
    <property type="entry name" value="Ribosomal_eL27_sf"/>
</dbReference>
<reference evidence="4" key="1">
    <citation type="submission" date="2021-01" db="EMBL/GenBank/DDBJ databases">
        <authorList>
            <person name="Corre E."/>
            <person name="Pelletier E."/>
            <person name="Niang G."/>
            <person name="Scheremetjew M."/>
            <person name="Finn R."/>
            <person name="Kale V."/>
            <person name="Holt S."/>
            <person name="Cochrane G."/>
            <person name="Meng A."/>
            <person name="Brown T."/>
            <person name="Cohen L."/>
        </authorList>
    </citation>
    <scope>NUCLEOTIDE SEQUENCE</scope>
    <source>
        <strain evidence="4">Fehren 1</strain>
    </source>
</reference>
<dbReference type="GO" id="GO:0006412">
    <property type="term" value="P:translation"/>
    <property type="evidence" value="ECO:0007669"/>
    <property type="project" value="InterPro"/>
</dbReference>
<comment type="similarity">
    <text evidence="1">Belongs to the eukaryotic ribosomal protein eL27 family.</text>
</comment>
<dbReference type="Pfam" id="PF01777">
    <property type="entry name" value="Ribosomal_L27e"/>
    <property type="match status" value="1"/>
</dbReference>
<dbReference type="GO" id="GO:0005840">
    <property type="term" value="C:ribosome"/>
    <property type="evidence" value="ECO:0007669"/>
    <property type="project" value="UniProtKB-KW"/>
</dbReference>
<sequence length="145" mass="16718">MGKIMKRGRVVILLAGRHSGKKAIVVKQIDEGKKNRKFGHALVAGIERSPKKVTKRMSQKKLDRKTKVKPFVKYVNYTHLLATRFTVKEDFDFKNIVTDEALETPVARKEACKALKAKLEDRFRNPEGAGERQTMADFIFKRLRF</sequence>
<dbReference type="SUPFAM" id="SSF50104">
    <property type="entry name" value="Translation proteins SH3-like domain"/>
    <property type="match status" value="1"/>
</dbReference>
<dbReference type="GO" id="GO:0003735">
    <property type="term" value="F:structural constituent of ribosome"/>
    <property type="evidence" value="ECO:0007669"/>
    <property type="project" value="InterPro"/>
</dbReference>
<accession>A0A7S3MQH1</accession>
<gene>
    <name evidence="4" type="ORF">FEHR0123_LOCUS9791</name>
</gene>
<evidence type="ECO:0000256" key="2">
    <source>
        <dbReference type="ARBA" id="ARBA00022980"/>
    </source>
</evidence>
<protein>
    <recommendedName>
        <fullName evidence="5">60S ribosomal protein L27</fullName>
    </recommendedName>
</protein>
<keyword evidence="3" id="KW-0687">Ribonucleoprotein</keyword>
<proteinExistence type="inferred from homology"/>
<dbReference type="AlphaFoldDB" id="A0A7S3MQH1"/>
<keyword evidence="2" id="KW-0689">Ribosomal protein</keyword>